<dbReference type="InterPro" id="IPR028159">
    <property type="entry name" value="RPA_interact_C_dom"/>
</dbReference>
<dbReference type="AlphaFoldDB" id="A0A1I8NPA7"/>
<dbReference type="EnsemblMetazoa" id="SCAU000840-RA">
    <property type="protein sequence ID" value="SCAU000840-PA"/>
    <property type="gene ID" value="SCAU000840"/>
</dbReference>
<gene>
    <name evidence="2" type="primary">106088211</name>
</gene>
<accession>A0A1I8NPA7</accession>
<dbReference type="KEGG" id="scac:106088211"/>
<dbReference type="OrthoDB" id="435311at2759"/>
<dbReference type="Proteomes" id="UP000095300">
    <property type="component" value="Unassembled WGS sequence"/>
</dbReference>
<organism evidence="2 3">
    <name type="scientific">Stomoxys calcitrans</name>
    <name type="common">Stable fly</name>
    <name type="synonym">Conops calcitrans</name>
    <dbReference type="NCBI Taxonomy" id="35570"/>
    <lineage>
        <taxon>Eukaryota</taxon>
        <taxon>Metazoa</taxon>
        <taxon>Ecdysozoa</taxon>
        <taxon>Arthropoda</taxon>
        <taxon>Hexapoda</taxon>
        <taxon>Insecta</taxon>
        <taxon>Pterygota</taxon>
        <taxon>Neoptera</taxon>
        <taxon>Endopterygota</taxon>
        <taxon>Diptera</taxon>
        <taxon>Brachycera</taxon>
        <taxon>Muscomorpha</taxon>
        <taxon>Muscoidea</taxon>
        <taxon>Muscidae</taxon>
        <taxon>Stomoxys</taxon>
    </lineage>
</organism>
<sequence length="208" mass="24116">MSLECPSNPVYNTSVEQKLKSKNAAKIRRYGNEKLRDMLREKCIIRAKEARQQCYSQTRIDEDAKSLLSKISISDILRQELAELEHDIELQDAIYNEILDEFNEWFVQEFEDEANYLLEVAESQDLVCPVCQVNNLVAYTTKDQHFNYRCKCNANFLFASDSGSLHSELLARIDAHEKNCLSKLNFYVDPLNSQLEALCDNCDYFCSL</sequence>
<evidence type="ECO:0000313" key="2">
    <source>
        <dbReference type="EnsemblMetazoa" id="SCAU000840-PA"/>
    </source>
</evidence>
<evidence type="ECO:0000313" key="3">
    <source>
        <dbReference type="Proteomes" id="UP000095300"/>
    </source>
</evidence>
<keyword evidence="3" id="KW-1185">Reference proteome</keyword>
<dbReference type="STRING" id="35570.A0A1I8NPA7"/>
<name>A0A1I8NPA7_STOCA</name>
<reference evidence="2" key="1">
    <citation type="submission" date="2020-05" db="UniProtKB">
        <authorList>
            <consortium name="EnsemblMetazoa"/>
        </authorList>
    </citation>
    <scope>IDENTIFICATION</scope>
    <source>
        <strain evidence="2">USDA</strain>
    </source>
</reference>
<dbReference type="Pfam" id="PF14768">
    <property type="entry name" value="RPA_interact_C"/>
    <property type="match status" value="1"/>
</dbReference>
<protein>
    <recommendedName>
        <fullName evidence="1">RPA-interacting protein C-terminal domain-containing protein</fullName>
    </recommendedName>
</protein>
<dbReference type="VEuPathDB" id="VectorBase:SCAU000840"/>
<evidence type="ECO:0000259" key="1">
    <source>
        <dbReference type="Pfam" id="PF14768"/>
    </source>
</evidence>
<proteinExistence type="predicted"/>
<feature type="domain" description="RPA-interacting protein C-terminal" evidence="1">
    <location>
        <begin position="127"/>
        <end position="206"/>
    </location>
</feature>